<keyword evidence="1" id="KW-0805">Transcription regulation</keyword>
<sequence length="231" mass="25812">MDNNDLNQVKDTKQAYHPAMTGLSAATRELITREGVSMQLSAGTRVFGPGEPCEGLPLVLSGEVRVQMMGASGNEIVLYRIEGGEMCPLSLSCLLTADSHQSEAVVERDAEVLLLSPGQIERLMDQEPAFRQGLLESYGRRLQTLMLVIEEVAFKRMDYRLAERLLQRQRDGQVNATHQDLAVELGTAREVISRLLKEFERRGSVSLERGLIEIRDAETLQGIMARDNEQR</sequence>
<reference evidence="6 7" key="1">
    <citation type="submission" date="2019-06" db="EMBL/GenBank/DDBJ databases">
        <title>Metagenome assembled Genome of Spiribacter salinus SL48-SHIP from the microbial mat of Salt Lake 48 (Novosibirsk region, Russia).</title>
        <authorList>
            <person name="Shipova A."/>
            <person name="Rozanov A.S."/>
            <person name="Bryanskaya A.V."/>
            <person name="Peltek S.E."/>
        </authorList>
    </citation>
    <scope>NUCLEOTIDE SEQUENCE [LARGE SCALE GENOMIC DNA]</scope>
    <source>
        <strain evidence="6">SL48-SHIP-2</strain>
    </source>
</reference>
<dbReference type="InterPro" id="IPR036390">
    <property type="entry name" value="WH_DNA-bd_sf"/>
</dbReference>
<dbReference type="Pfam" id="PF00027">
    <property type="entry name" value="cNMP_binding"/>
    <property type="match status" value="1"/>
</dbReference>
<dbReference type="RefSeq" id="WP_016352560.1">
    <property type="nucleotide sequence ID" value="NZ_MBFX01000003.1"/>
</dbReference>
<dbReference type="InterPro" id="IPR012318">
    <property type="entry name" value="HTH_CRP"/>
</dbReference>
<dbReference type="PROSITE" id="PS51063">
    <property type="entry name" value="HTH_CRP_2"/>
    <property type="match status" value="1"/>
</dbReference>
<protein>
    <submittedName>
        <fullName evidence="6">Crp/Fnr family transcriptional regulator</fullName>
    </submittedName>
</protein>
<evidence type="ECO:0000313" key="6">
    <source>
        <dbReference type="EMBL" id="TQF00459.1"/>
    </source>
</evidence>
<dbReference type="GO" id="GO:0005829">
    <property type="term" value="C:cytosol"/>
    <property type="evidence" value="ECO:0007669"/>
    <property type="project" value="TreeGrafter"/>
</dbReference>
<dbReference type="PANTHER" id="PTHR24567">
    <property type="entry name" value="CRP FAMILY TRANSCRIPTIONAL REGULATORY PROTEIN"/>
    <property type="match status" value="1"/>
</dbReference>
<accession>A0A540VUM4</accession>
<feature type="domain" description="HTH crp-type" evidence="5">
    <location>
        <begin position="155"/>
        <end position="218"/>
    </location>
</feature>
<dbReference type="SUPFAM" id="SSF46785">
    <property type="entry name" value="Winged helix' DNA-binding domain"/>
    <property type="match status" value="1"/>
</dbReference>
<dbReference type="SMART" id="SM00419">
    <property type="entry name" value="HTH_CRP"/>
    <property type="match status" value="1"/>
</dbReference>
<dbReference type="AlphaFoldDB" id="A0A540VUM4"/>
<dbReference type="GO" id="GO:0003677">
    <property type="term" value="F:DNA binding"/>
    <property type="evidence" value="ECO:0007669"/>
    <property type="project" value="UniProtKB-KW"/>
</dbReference>
<evidence type="ECO:0000256" key="3">
    <source>
        <dbReference type="ARBA" id="ARBA00023163"/>
    </source>
</evidence>
<dbReference type="Gene3D" id="1.10.10.10">
    <property type="entry name" value="Winged helix-like DNA-binding domain superfamily/Winged helix DNA-binding domain"/>
    <property type="match status" value="1"/>
</dbReference>
<evidence type="ECO:0000259" key="5">
    <source>
        <dbReference type="PROSITE" id="PS51063"/>
    </source>
</evidence>
<dbReference type="InterPro" id="IPR000595">
    <property type="entry name" value="cNMP-bd_dom"/>
</dbReference>
<dbReference type="Gene3D" id="2.60.120.10">
    <property type="entry name" value="Jelly Rolls"/>
    <property type="match status" value="1"/>
</dbReference>
<dbReference type="Proteomes" id="UP000315400">
    <property type="component" value="Unassembled WGS sequence"/>
</dbReference>
<dbReference type="InterPro" id="IPR036388">
    <property type="entry name" value="WH-like_DNA-bd_sf"/>
</dbReference>
<feature type="domain" description="Cyclic nucleotide-binding" evidence="4">
    <location>
        <begin position="19"/>
        <end position="141"/>
    </location>
</feature>
<evidence type="ECO:0000313" key="7">
    <source>
        <dbReference type="Proteomes" id="UP000315400"/>
    </source>
</evidence>
<dbReference type="PROSITE" id="PS50042">
    <property type="entry name" value="CNMP_BINDING_3"/>
    <property type="match status" value="1"/>
</dbReference>
<dbReference type="InterPro" id="IPR014710">
    <property type="entry name" value="RmlC-like_jellyroll"/>
</dbReference>
<evidence type="ECO:0000256" key="2">
    <source>
        <dbReference type="ARBA" id="ARBA00023125"/>
    </source>
</evidence>
<dbReference type="PANTHER" id="PTHR24567:SF74">
    <property type="entry name" value="HTH-TYPE TRANSCRIPTIONAL REGULATOR ARCR"/>
    <property type="match status" value="1"/>
</dbReference>
<dbReference type="Pfam" id="PF13545">
    <property type="entry name" value="HTH_Crp_2"/>
    <property type="match status" value="1"/>
</dbReference>
<comment type="caution">
    <text evidence="6">The sequence shown here is derived from an EMBL/GenBank/DDBJ whole genome shotgun (WGS) entry which is preliminary data.</text>
</comment>
<keyword evidence="2" id="KW-0238">DNA-binding</keyword>
<dbReference type="STRING" id="1260251.SPISAL_00760"/>
<dbReference type="InterPro" id="IPR018490">
    <property type="entry name" value="cNMP-bd_dom_sf"/>
</dbReference>
<organism evidence="6 7">
    <name type="scientific">Spiribacter salinus</name>
    <dbReference type="NCBI Taxonomy" id="1335746"/>
    <lineage>
        <taxon>Bacteria</taxon>
        <taxon>Pseudomonadati</taxon>
        <taxon>Pseudomonadota</taxon>
        <taxon>Gammaproteobacteria</taxon>
        <taxon>Chromatiales</taxon>
        <taxon>Ectothiorhodospiraceae</taxon>
        <taxon>Spiribacter</taxon>
    </lineage>
</organism>
<name>A0A540VUM4_9GAMM</name>
<proteinExistence type="predicted"/>
<gene>
    <name evidence="6" type="ORF">FKY71_03220</name>
</gene>
<dbReference type="InterPro" id="IPR050397">
    <property type="entry name" value="Env_Response_Regulators"/>
</dbReference>
<dbReference type="GO" id="GO:0003700">
    <property type="term" value="F:DNA-binding transcription factor activity"/>
    <property type="evidence" value="ECO:0007669"/>
    <property type="project" value="TreeGrafter"/>
</dbReference>
<dbReference type="SUPFAM" id="SSF51206">
    <property type="entry name" value="cAMP-binding domain-like"/>
    <property type="match status" value="1"/>
</dbReference>
<dbReference type="EMBL" id="VIFK01000012">
    <property type="protein sequence ID" value="TQF00459.1"/>
    <property type="molecule type" value="Genomic_DNA"/>
</dbReference>
<evidence type="ECO:0000259" key="4">
    <source>
        <dbReference type="PROSITE" id="PS50042"/>
    </source>
</evidence>
<dbReference type="CDD" id="cd00038">
    <property type="entry name" value="CAP_ED"/>
    <property type="match status" value="1"/>
</dbReference>
<keyword evidence="3" id="KW-0804">Transcription</keyword>
<evidence type="ECO:0000256" key="1">
    <source>
        <dbReference type="ARBA" id="ARBA00023015"/>
    </source>
</evidence>